<reference evidence="2 5" key="2">
    <citation type="submission" date="2020-08" db="EMBL/GenBank/DDBJ databases">
        <title>Genomic Encyclopedia of Type Strains, Phase IV (KMG-IV): sequencing the most valuable type-strain genomes for metagenomic binning, comparative biology and taxonomic classification.</title>
        <authorList>
            <person name="Goeker M."/>
        </authorList>
    </citation>
    <scope>NUCLEOTIDE SEQUENCE [LARGE SCALE GENOMIC DNA]</scope>
    <source>
        <strain evidence="2 5">DSM 8510</strain>
    </source>
</reference>
<dbReference type="EMBL" id="JACICE010000002">
    <property type="protein sequence ID" value="MBB3775967.1"/>
    <property type="molecule type" value="Genomic_DNA"/>
</dbReference>
<feature type="transmembrane region" description="Helical" evidence="1">
    <location>
        <begin position="367"/>
        <end position="393"/>
    </location>
</feature>
<keyword evidence="5" id="KW-1185">Reference proteome</keyword>
<organism evidence="3 4">
    <name type="scientific">Erythrobacter ramosus</name>
    <dbReference type="NCBI Taxonomy" id="35811"/>
    <lineage>
        <taxon>Bacteria</taxon>
        <taxon>Pseudomonadati</taxon>
        <taxon>Pseudomonadota</taxon>
        <taxon>Alphaproteobacteria</taxon>
        <taxon>Sphingomonadales</taxon>
        <taxon>Erythrobacteraceae</taxon>
        <taxon>Erythrobacter/Porphyrobacter group</taxon>
        <taxon>Erythrobacter</taxon>
    </lineage>
</organism>
<evidence type="ECO:0000313" key="5">
    <source>
        <dbReference type="Proteomes" id="UP000548685"/>
    </source>
</evidence>
<dbReference type="RefSeq" id="WP_160761034.1">
    <property type="nucleotide sequence ID" value="NZ_BAAADZ010000010.1"/>
</dbReference>
<dbReference type="Proteomes" id="UP000430021">
    <property type="component" value="Unassembled WGS sequence"/>
</dbReference>
<dbReference type="AlphaFoldDB" id="A0A6I4UNN8"/>
<comment type="caution">
    <text evidence="3">The sequence shown here is derived from an EMBL/GenBank/DDBJ whole genome shotgun (WGS) entry which is preliminary data.</text>
</comment>
<dbReference type="EMBL" id="WTYB01000002">
    <property type="protein sequence ID" value="MXP38945.1"/>
    <property type="molecule type" value="Genomic_DNA"/>
</dbReference>
<keyword evidence="1" id="KW-0812">Transmembrane</keyword>
<evidence type="ECO:0000313" key="3">
    <source>
        <dbReference type="EMBL" id="MXP38945.1"/>
    </source>
</evidence>
<evidence type="ECO:0000313" key="4">
    <source>
        <dbReference type="Proteomes" id="UP000430021"/>
    </source>
</evidence>
<feature type="transmembrane region" description="Helical" evidence="1">
    <location>
        <begin position="267"/>
        <end position="284"/>
    </location>
</feature>
<evidence type="ECO:0000313" key="2">
    <source>
        <dbReference type="EMBL" id="MBB3775967.1"/>
    </source>
</evidence>
<protein>
    <submittedName>
        <fullName evidence="3">Uncharacterized protein</fullName>
    </submittedName>
</protein>
<proteinExistence type="predicted"/>
<dbReference type="Proteomes" id="UP000548685">
    <property type="component" value="Unassembled WGS sequence"/>
</dbReference>
<evidence type="ECO:0000256" key="1">
    <source>
        <dbReference type="SAM" id="Phobius"/>
    </source>
</evidence>
<feature type="transmembrane region" description="Helical" evidence="1">
    <location>
        <begin position="304"/>
        <end position="322"/>
    </location>
</feature>
<gene>
    <name evidence="2" type="ORF">FHS52_001936</name>
    <name evidence="3" type="ORF">GRI59_10040</name>
</gene>
<dbReference type="OrthoDB" id="8477220at2"/>
<reference evidence="3 4" key="1">
    <citation type="submission" date="2019-12" db="EMBL/GenBank/DDBJ databases">
        <title>Genomic-based taxomic classification of the family Erythrobacteraceae.</title>
        <authorList>
            <person name="Xu L."/>
        </authorList>
    </citation>
    <scope>NUCLEOTIDE SEQUENCE [LARGE SCALE GENOMIC DNA]</scope>
    <source>
        <strain evidence="3 4">JCM 10282</strain>
    </source>
</reference>
<feature type="transmembrane region" description="Helical" evidence="1">
    <location>
        <begin position="242"/>
        <end position="261"/>
    </location>
</feature>
<accession>A0A6I4UNN8</accession>
<keyword evidence="1" id="KW-1133">Transmembrane helix</keyword>
<sequence length="398" mass="40933">MRIGLIAAIRRSADGGLRAELPLAGRSVLAWQADLLQSLGAERVLCLTETTSDEVLQLQHRIEAGGAAFHALPNFAALPALVRSEDDLIILRDGLVPDPAVVRAVLGGDVALQRVIAAIPADHALAAAYPDDFERIDAARHWAGVLVMRGAPVQQLAEFPDDADAVSLLLRLALQAGTPCRDLAARELVPERWLLADGTAAVAEAEQALIADAAAPTNWRAPLATLAAILVRALAPRGLEQGGLAAGGLALALLLIGVMFAAFGPPAVGLVLAGLGAFAARVAIDYTALSARLRRAGDPGRGPAVLAAAVDGLAALTTWFALSPWPEWQPLAVLGPVVVGLARLTAGQPGAMLAAPASDRASLLLALALAAAFGVLPEGLACLALGLLFALLLRPDRV</sequence>
<name>A0A6I4UNN8_9SPHN</name>
<keyword evidence="1" id="KW-0472">Membrane</keyword>